<keyword evidence="1" id="KW-0472">Membrane</keyword>
<gene>
    <name evidence="2" type="ORF">SAMN05660330_02906</name>
</gene>
<reference evidence="2 3" key="1">
    <citation type="submission" date="2016-10" db="EMBL/GenBank/DDBJ databases">
        <authorList>
            <person name="de Groot N.N."/>
        </authorList>
    </citation>
    <scope>NUCLEOTIDE SEQUENCE [LARGE SCALE GENOMIC DNA]</scope>
    <source>
        <strain evidence="2 3">DSM 12130</strain>
    </source>
</reference>
<feature type="non-terminal residue" evidence="2">
    <location>
        <position position="205"/>
    </location>
</feature>
<dbReference type="InterPro" id="IPR010727">
    <property type="entry name" value="DUF1302"/>
</dbReference>
<dbReference type="AlphaFoldDB" id="A0A1H0T106"/>
<evidence type="ECO:0008006" key="4">
    <source>
        <dbReference type="Google" id="ProtNLM"/>
    </source>
</evidence>
<protein>
    <recommendedName>
        <fullName evidence="4">DUF1302 domain-containing protein</fullName>
    </recommendedName>
</protein>
<name>A0A1H0T106_9BACT</name>
<dbReference type="STRING" id="91360.SAMN05660330_02906"/>
<dbReference type="EMBL" id="FNJI01000021">
    <property type="protein sequence ID" value="SDP47797.1"/>
    <property type="molecule type" value="Genomic_DNA"/>
</dbReference>
<evidence type="ECO:0000313" key="3">
    <source>
        <dbReference type="Proteomes" id="UP000199073"/>
    </source>
</evidence>
<proteinExistence type="predicted"/>
<dbReference type="OrthoDB" id="5499740at2"/>
<evidence type="ECO:0000256" key="1">
    <source>
        <dbReference type="SAM" id="Phobius"/>
    </source>
</evidence>
<dbReference type="Proteomes" id="UP000199073">
    <property type="component" value="Unassembled WGS sequence"/>
</dbReference>
<keyword evidence="1" id="KW-1133">Transmembrane helix</keyword>
<dbReference type="Pfam" id="PF06980">
    <property type="entry name" value="DUF1302"/>
    <property type="match status" value="1"/>
</dbReference>
<evidence type="ECO:0000313" key="2">
    <source>
        <dbReference type="EMBL" id="SDP47797.1"/>
    </source>
</evidence>
<accession>A0A1H0T106</accession>
<organism evidence="2 3">
    <name type="scientific">Desulforhopalus singaporensis</name>
    <dbReference type="NCBI Taxonomy" id="91360"/>
    <lineage>
        <taxon>Bacteria</taxon>
        <taxon>Pseudomonadati</taxon>
        <taxon>Thermodesulfobacteriota</taxon>
        <taxon>Desulfobulbia</taxon>
        <taxon>Desulfobulbales</taxon>
        <taxon>Desulfocapsaceae</taxon>
        <taxon>Desulforhopalus</taxon>
    </lineage>
</organism>
<feature type="transmembrane region" description="Helical" evidence="1">
    <location>
        <begin position="45"/>
        <end position="65"/>
    </location>
</feature>
<keyword evidence="1" id="KW-0812">Transmembrane</keyword>
<sequence>MKKEAIDPIMQHDQIEVIPSSLISKRYTACGPLFHRWRCMNRMRLFGVAVTILGSLSATTGAYALNFDLGNGISLDWDTTLRYSVAQRIEDRDSKLIADPNSDDGNRNFDRWSLIKNRFDVLTEADLNFGEVGPLYNFGLFTRAHGWYDFVYNQSNDHDSPLTSNNISVAYDSFTDKTEKWHGRKVEMLDYFLYSGFDVGGLDTS</sequence>
<keyword evidence="3" id="KW-1185">Reference proteome</keyword>